<feature type="compositionally biased region" description="Basic and acidic residues" evidence="1">
    <location>
        <begin position="219"/>
        <end position="240"/>
    </location>
</feature>
<accession>A0A4U9FAQ2</accession>
<proteinExistence type="predicted"/>
<protein>
    <submittedName>
        <fullName evidence="2">Uncharacterized protein</fullName>
    </submittedName>
</protein>
<feature type="region of interest" description="Disordered" evidence="1">
    <location>
        <begin position="1"/>
        <end position="28"/>
    </location>
</feature>
<gene>
    <name evidence="2" type="ORF">FUG_LOCUS211575</name>
</gene>
<organism evidence="2">
    <name type="scientific">Gibberella zeae</name>
    <name type="common">Wheat head blight fungus</name>
    <name type="synonym">Fusarium graminearum</name>
    <dbReference type="NCBI Taxonomy" id="5518"/>
    <lineage>
        <taxon>Eukaryota</taxon>
        <taxon>Fungi</taxon>
        <taxon>Dikarya</taxon>
        <taxon>Ascomycota</taxon>
        <taxon>Pezizomycotina</taxon>
        <taxon>Sordariomycetes</taxon>
        <taxon>Hypocreomycetidae</taxon>
        <taxon>Hypocreales</taxon>
        <taxon>Nectriaceae</taxon>
        <taxon>Fusarium</taxon>
    </lineage>
</organism>
<name>A0A4U9FAQ2_GIBZA</name>
<evidence type="ECO:0000313" key="2">
    <source>
        <dbReference type="EMBL" id="VIO56430.1"/>
    </source>
</evidence>
<dbReference type="EMBL" id="CAAKMV010000124">
    <property type="protein sequence ID" value="VIO56430.1"/>
    <property type="molecule type" value="Genomic_DNA"/>
</dbReference>
<dbReference type="AlphaFoldDB" id="A0A4U9FAQ2"/>
<feature type="region of interest" description="Disordered" evidence="1">
    <location>
        <begin position="152"/>
        <end position="185"/>
    </location>
</feature>
<evidence type="ECO:0000256" key="1">
    <source>
        <dbReference type="SAM" id="MobiDB-lite"/>
    </source>
</evidence>
<sequence length="294" mass="33048">MSFPRRFSISIDGRPVGMPKDDPAARPQAHAADMHDRPAIFEIQGDHLTCGSLVMGRQNMEDRSLMPKRVVWCPMDQMDQIQPVRIQDRGNGPELDLNGGRLAFVNNGQLVSPLVPDMTENQRVELRPEFMPNRTRDPVRSPIDKLRLLQPHPTIESQSSATPQSTASSRATGPTAPQWSERDVPPWLQKHMNFWKVEPTPIRARTHLEGIKKELEQEWEKQNKAAPKKPDVRAKRKADTDANAPARKKTKRLTPIKSEGTPQTEMPPPPPPKPLGNLKGKYAILTDIACCKGQ</sequence>
<feature type="compositionally biased region" description="Low complexity" evidence="1">
    <location>
        <begin position="157"/>
        <end position="169"/>
    </location>
</feature>
<feature type="region of interest" description="Disordered" evidence="1">
    <location>
        <begin position="219"/>
        <end position="279"/>
    </location>
</feature>
<feature type="compositionally biased region" description="Pro residues" evidence="1">
    <location>
        <begin position="265"/>
        <end position="274"/>
    </location>
</feature>
<reference evidence="2" key="1">
    <citation type="submission" date="2019-04" db="EMBL/GenBank/DDBJ databases">
        <authorList>
            <person name="Melise S."/>
            <person name="Noan J."/>
            <person name="Okalmin O."/>
        </authorList>
    </citation>
    <scope>NUCLEOTIDE SEQUENCE</scope>
    <source>
        <strain evidence="2">FN9</strain>
    </source>
</reference>